<reference evidence="2" key="1">
    <citation type="submission" date="2016-10" db="EMBL/GenBank/DDBJ databases">
        <authorList>
            <person name="Varghese N."/>
            <person name="Submissions S."/>
        </authorList>
    </citation>
    <scope>NUCLEOTIDE SEQUENCE [LARGE SCALE GENOMIC DNA]</scope>
    <source>
        <strain evidence="2">DSM 26894</strain>
    </source>
</reference>
<dbReference type="STRING" id="311180.SAMN04488050_10325"/>
<dbReference type="Proteomes" id="UP000199392">
    <property type="component" value="Unassembled WGS sequence"/>
</dbReference>
<gene>
    <name evidence="1" type="ORF">SAMN04488050_10325</name>
</gene>
<accession>A0A1I6RE00</accession>
<dbReference type="OrthoDB" id="7849247at2"/>
<evidence type="ECO:0000313" key="2">
    <source>
        <dbReference type="Proteomes" id="UP000199392"/>
    </source>
</evidence>
<dbReference type="RefSeq" id="WP_092422523.1">
    <property type="nucleotide sequence ID" value="NZ_FNCL01000003.1"/>
</dbReference>
<dbReference type="EMBL" id="FOZW01000003">
    <property type="protein sequence ID" value="SFS62971.1"/>
    <property type="molecule type" value="Genomic_DNA"/>
</dbReference>
<organism evidence="1 2">
    <name type="scientific">Alloyangia pacifica</name>
    <dbReference type="NCBI Taxonomy" id="311180"/>
    <lineage>
        <taxon>Bacteria</taxon>
        <taxon>Pseudomonadati</taxon>
        <taxon>Pseudomonadota</taxon>
        <taxon>Alphaproteobacteria</taxon>
        <taxon>Rhodobacterales</taxon>
        <taxon>Roseobacteraceae</taxon>
        <taxon>Alloyangia</taxon>
    </lineage>
</organism>
<proteinExistence type="predicted"/>
<keyword evidence="2" id="KW-1185">Reference proteome</keyword>
<sequence>MAGALPEFFFRTRDNGALVFRVDGENRQRRIEMTQIAVVNLGKREVRPHGAHVLTPEETQAITEWMEARIALLARRGVDEIHRTVDQLNLAAQWAQSKASDEELDAVTDTLLLAMHDLRGVLVRRRAEKFRREG</sequence>
<dbReference type="AlphaFoldDB" id="A0A1I6RE00"/>
<protein>
    <submittedName>
        <fullName evidence="1">Uncharacterized protein</fullName>
    </submittedName>
</protein>
<evidence type="ECO:0000313" key="1">
    <source>
        <dbReference type="EMBL" id="SFS62971.1"/>
    </source>
</evidence>
<name>A0A1I6RE00_9RHOB</name>